<feature type="compositionally biased region" description="Polar residues" evidence="1">
    <location>
        <begin position="232"/>
        <end position="246"/>
    </location>
</feature>
<dbReference type="SMART" id="SM00271">
    <property type="entry name" value="DnaJ"/>
    <property type="match status" value="1"/>
</dbReference>
<dbReference type="GO" id="GO:0005737">
    <property type="term" value="C:cytoplasm"/>
    <property type="evidence" value="ECO:0007669"/>
    <property type="project" value="TreeGrafter"/>
</dbReference>
<dbReference type="EMBL" id="ML992675">
    <property type="protein sequence ID" value="KAF2211794.1"/>
    <property type="molecule type" value="Genomic_DNA"/>
</dbReference>
<dbReference type="OrthoDB" id="10250354at2759"/>
<feature type="compositionally biased region" description="Polar residues" evidence="1">
    <location>
        <begin position="402"/>
        <end position="412"/>
    </location>
</feature>
<feature type="compositionally biased region" description="Low complexity" evidence="1">
    <location>
        <begin position="455"/>
        <end position="464"/>
    </location>
</feature>
<dbReference type="PROSITE" id="PS00636">
    <property type="entry name" value="DNAJ_1"/>
    <property type="match status" value="1"/>
</dbReference>
<dbReference type="AlphaFoldDB" id="A0A6A6FEJ8"/>
<reference evidence="3" key="1">
    <citation type="journal article" date="2020" name="Stud. Mycol.">
        <title>101 Dothideomycetes genomes: a test case for predicting lifestyles and emergence of pathogens.</title>
        <authorList>
            <person name="Haridas S."/>
            <person name="Albert R."/>
            <person name="Binder M."/>
            <person name="Bloem J."/>
            <person name="Labutti K."/>
            <person name="Salamov A."/>
            <person name="Andreopoulos B."/>
            <person name="Baker S."/>
            <person name="Barry K."/>
            <person name="Bills G."/>
            <person name="Bluhm B."/>
            <person name="Cannon C."/>
            <person name="Castanera R."/>
            <person name="Culley D."/>
            <person name="Daum C."/>
            <person name="Ezra D."/>
            <person name="Gonzalez J."/>
            <person name="Henrissat B."/>
            <person name="Kuo A."/>
            <person name="Liang C."/>
            <person name="Lipzen A."/>
            <person name="Lutzoni F."/>
            <person name="Magnuson J."/>
            <person name="Mondo S."/>
            <person name="Nolan M."/>
            <person name="Ohm R."/>
            <person name="Pangilinan J."/>
            <person name="Park H.-J."/>
            <person name="Ramirez L."/>
            <person name="Alfaro M."/>
            <person name="Sun H."/>
            <person name="Tritt A."/>
            <person name="Yoshinaga Y."/>
            <person name="Zwiers L.-H."/>
            <person name="Turgeon B."/>
            <person name="Goodwin S."/>
            <person name="Spatafora J."/>
            <person name="Crous P."/>
            <person name="Grigoriev I."/>
        </authorList>
    </citation>
    <scope>NUCLEOTIDE SEQUENCE</scope>
    <source>
        <strain evidence="3">SCOH1-5</strain>
    </source>
</reference>
<feature type="compositionally biased region" description="Pro residues" evidence="1">
    <location>
        <begin position="301"/>
        <end position="311"/>
    </location>
</feature>
<feature type="compositionally biased region" description="Pro residues" evidence="1">
    <location>
        <begin position="167"/>
        <end position="190"/>
    </location>
</feature>
<name>A0A6A6FEJ8_9PEZI</name>
<feature type="compositionally biased region" description="Pro residues" evidence="1">
    <location>
        <begin position="809"/>
        <end position="818"/>
    </location>
</feature>
<feature type="domain" description="J" evidence="2">
    <location>
        <begin position="9"/>
        <end position="75"/>
    </location>
</feature>
<dbReference type="Gene3D" id="1.10.287.110">
    <property type="entry name" value="DnaJ domain"/>
    <property type="match status" value="1"/>
</dbReference>
<feature type="compositionally biased region" description="Polar residues" evidence="1">
    <location>
        <begin position="758"/>
        <end position="770"/>
    </location>
</feature>
<feature type="compositionally biased region" description="Basic and acidic residues" evidence="1">
    <location>
        <begin position="953"/>
        <end position="972"/>
    </location>
</feature>
<dbReference type="PANTHER" id="PTHR44029:SF1">
    <property type="entry name" value="DNAJ HOMOLOG SUBFAMILY C MEMBER 21"/>
    <property type="match status" value="1"/>
</dbReference>
<dbReference type="InterPro" id="IPR051964">
    <property type="entry name" value="Chaperone_stress_response"/>
</dbReference>
<dbReference type="InterPro" id="IPR001623">
    <property type="entry name" value="DnaJ_domain"/>
</dbReference>
<dbReference type="CDD" id="cd06257">
    <property type="entry name" value="DnaJ"/>
    <property type="match status" value="1"/>
</dbReference>
<feature type="region of interest" description="Disordered" evidence="1">
    <location>
        <begin position="79"/>
        <end position="512"/>
    </location>
</feature>
<feature type="compositionally biased region" description="Polar residues" evidence="1">
    <location>
        <begin position="381"/>
        <end position="394"/>
    </location>
</feature>
<dbReference type="SUPFAM" id="SSF46565">
    <property type="entry name" value="Chaperone J-domain"/>
    <property type="match status" value="1"/>
</dbReference>
<feature type="region of interest" description="Disordered" evidence="1">
    <location>
        <begin position="717"/>
        <end position="989"/>
    </location>
</feature>
<dbReference type="Pfam" id="PF00226">
    <property type="entry name" value="DnaJ"/>
    <property type="match status" value="1"/>
</dbReference>
<evidence type="ECO:0000259" key="2">
    <source>
        <dbReference type="PROSITE" id="PS50076"/>
    </source>
</evidence>
<sequence length="1124" mass="121644">MVKPDLKHNYYQDLDLPTTASVDDVRKAYRKLALQFHPDRNAGREEECVPRFQAIQAANEILSDPTSKAKYDADRRKAGLYPSSFPKPSAPATGSPYAARSDFPPPPRRTQPGSYQRPGASAAGPQPTGADRFTHFARPGVPPQKNPAADRAQAFRAWQNMNQQNTPRPPPPDVPPRQAPPRSPQPPTPGAAPTSARPRAGRQETKMPTEEQIRAGMRYGKSSGPNGEEAANHQSAWQAFQQNNAGQPGVRKQGQRKQPPATPKRSGGFDPNAPGSDERAAPHSSHYVNRHKSEDFGRNGYPPPPPGPPPASANQSPTSPTTAQRPHADPLRPFKSRGSNEDAPYAEGNRTSTPYSSYIGEKTAFNAENLRRSASVKDTTKLTPESAKSSSTRARSVDPATRNKQPNANSPTNDRKGNGFSSDMFSESSSDSQPSSEDDDLTQTPEEMPPPPAQPSTTSSNTAQHGGPAARNIKTPKPPSRLFTKNGRVPVPGNDAAAHTDSEQSGMPEHKKSANMYATPSFHFTSIPSSFNRDTWIKSQFGTGTAKGGKPRKASVPLWAIPSSVSPATGRSVYAPCNINNNSHKTNNPRLMPAKEACRAVAASALPVMHPSGEELALAALRTELVERQLGNVEQLNQLDVNLLKISVAMLRNAGTTGDADFDACLSAVLARFPVHGAASLKKLADDKLSHNSFSFPIDNDTFIQTRGKSRSVEEINTNFSPNGFHGKFEGSGDYFTNPNTRRPSPSHRTSSRRGQRAATTDSTPASNRASPMPSIPRPSGSDTSFAGPSTPFSPEVWQKTFSDGKPFAWPPPPPNPPASTTATRRSSRATKANGTGPAFGTAKQTHIVQDDGDNVIEVDKNGRPVHNAAPVDEGDAMDIDTPPQADKTAPLAQGTPSQPGTAKGPRLYSVEPSEWRQQQSQQQTKHHRPTSSSTRRAERKSAGDTSFNVNLDDLRHTEPFARGNDGLKDMNDLGSSLPFTSKASPAVPTEAPRLPRLLAKPAPAVPEGPTRLSKASWVAYTHSFANYLVEFHAWNKMYLEHFALFEREAEDRMQNGLNWLQQSGDTVGGMGGFGNYAQSVDEEKISREAWVEGREQHSAAIKKFEGMRERVKKLAESGTLTEV</sequence>
<dbReference type="InterPro" id="IPR036869">
    <property type="entry name" value="J_dom_sf"/>
</dbReference>
<dbReference type="Proteomes" id="UP000799539">
    <property type="component" value="Unassembled WGS sequence"/>
</dbReference>
<dbReference type="InterPro" id="IPR018253">
    <property type="entry name" value="DnaJ_domain_CS"/>
</dbReference>
<gene>
    <name evidence="3" type="ORF">CERZMDRAFT_98226</name>
</gene>
<evidence type="ECO:0000313" key="3">
    <source>
        <dbReference type="EMBL" id="KAF2211794.1"/>
    </source>
</evidence>
<accession>A0A6A6FEJ8</accession>
<dbReference type="PROSITE" id="PS50076">
    <property type="entry name" value="DNAJ_2"/>
    <property type="match status" value="1"/>
</dbReference>
<feature type="compositionally biased region" description="Basic and acidic residues" evidence="1">
    <location>
        <begin position="201"/>
        <end position="213"/>
    </location>
</feature>
<dbReference type="PRINTS" id="PR00625">
    <property type="entry name" value="JDOMAIN"/>
</dbReference>
<keyword evidence="4" id="KW-1185">Reference proteome</keyword>
<feature type="compositionally biased region" description="Polar residues" evidence="1">
    <location>
        <begin position="781"/>
        <end position="793"/>
    </location>
</feature>
<proteinExistence type="predicted"/>
<protein>
    <recommendedName>
        <fullName evidence="2">J domain-containing protein</fullName>
    </recommendedName>
</protein>
<organism evidence="3 4">
    <name type="scientific">Cercospora zeae-maydis SCOH1-5</name>
    <dbReference type="NCBI Taxonomy" id="717836"/>
    <lineage>
        <taxon>Eukaryota</taxon>
        <taxon>Fungi</taxon>
        <taxon>Dikarya</taxon>
        <taxon>Ascomycota</taxon>
        <taxon>Pezizomycotina</taxon>
        <taxon>Dothideomycetes</taxon>
        <taxon>Dothideomycetidae</taxon>
        <taxon>Mycosphaerellales</taxon>
        <taxon>Mycosphaerellaceae</taxon>
        <taxon>Cercospora</taxon>
    </lineage>
</organism>
<feature type="compositionally biased region" description="Polar residues" evidence="1">
    <location>
        <begin position="312"/>
        <end position="324"/>
    </location>
</feature>
<dbReference type="PANTHER" id="PTHR44029">
    <property type="entry name" value="DNAJ HOMOLOG SUBFAMILY C MEMBER 21"/>
    <property type="match status" value="1"/>
</dbReference>
<feature type="compositionally biased region" description="Polar residues" evidence="1">
    <location>
        <begin position="974"/>
        <end position="984"/>
    </location>
</feature>
<feature type="compositionally biased region" description="Low complexity" evidence="1">
    <location>
        <begin position="421"/>
        <end position="435"/>
    </location>
</feature>
<feature type="compositionally biased region" description="Basic and acidic residues" evidence="1">
    <location>
        <begin position="498"/>
        <end position="512"/>
    </location>
</feature>
<evidence type="ECO:0000256" key="1">
    <source>
        <dbReference type="SAM" id="MobiDB-lite"/>
    </source>
</evidence>
<evidence type="ECO:0000313" key="4">
    <source>
        <dbReference type="Proteomes" id="UP000799539"/>
    </source>
</evidence>